<gene>
    <name evidence="2" type="ORF">SAMN04487908_1452</name>
</gene>
<feature type="chain" id="PRO_5009920033" description="Lipocalin-like domain-containing protein" evidence="1">
    <location>
        <begin position="20"/>
        <end position="399"/>
    </location>
</feature>
<evidence type="ECO:0000313" key="3">
    <source>
        <dbReference type="Proteomes" id="UP000184172"/>
    </source>
</evidence>
<name>A0A1M6PBA3_9FLAO</name>
<dbReference type="RefSeq" id="WP_073222139.1">
    <property type="nucleotide sequence ID" value="NZ_FNNS01000040.1"/>
</dbReference>
<keyword evidence="1" id="KW-0732">Signal</keyword>
<reference evidence="3" key="1">
    <citation type="submission" date="2016-11" db="EMBL/GenBank/DDBJ databases">
        <authorList>
            <person name="Varghese N."/>
            <person name="Submissions S."/>
        </authorList>
    </citation>
    <scope>NUCLEOTIDE SEQUENCE [LARGE SCALE GENOMIC DNA]</scope>
    <source>
        <strain evidence="3">DSM 26349</strain>
    </source>
</reference>
<protein>
    <recommendedName>
        <fullName evidence="4">Lipocalin-like domain-containing protein</fullName>
    </recommendedName>
</protein>
<keyword evidence="3" id="KW-1185">Reference proteome</keyword>
<evidence type="ECO:0000256" key="1">
    <source>
        <dbReference type="SAM" id="SignalP"/>
    </source>
</evidence>
<feature type="signal peptide" evidence="1">
    <location>
        <begin position="1"/>
        <end position="19"/>
    </location>
</feature>
<evidence type="ECO:0000313" key="2">
    <source>
        <dbReference type="EMBL" id="SHK05249.1"/>
    </source>
</evidence>
<dbReference type="OrthoDB" id="1367892at2"/>
<accession>A0A1M6PBA3</accession>
<dbReference type="Proteomes" id="UP000184172">
    <property type="component" value="Unassembled WGS sequence"/>
</dbReference>
<organism evidence="2 3">
    <name type="scientific">Aequorivita viscosa</name>
    <dbReference type="NCBI Taxonomy" id="797419"/>
    <lineage>
        <taxon>Bacteria</taxon>
        <taxon>Pseudomonadati</taxon>
        <taxon>Bacteroidota</taxon>
        <taxon>Flavobacteriia</taxon>
        <taxon>Flavobacteriales</taxon>
        <taxon>Flavobacteriaceae</taxon>
        <taxon>Aequorivita</taxon>
    </lineage>
</organism>
<evidence type="ECO:0008006" key="4">
    <source>
        <dbReference type="Google" id="ProtNLM"/>
    </source>
</evidence>
<proteinExistence type="predicted"/>
<dbReference type="AlphaFoldDB" id="A0A1M6PBA3"/>
<dbReference type="EMBL" id="FQYV01000045">
    <property type="protein sequence ID" value="SHK05249.1"/>
    <property type="molecule type" value="Genomic_DNA"/>
</dbReference>
<sequence>MKLSNLFVLLIFASLTLFSCKKDDAPASDNLVKDYEGTFSVAMTTTGITNSLDGLLKTSSDKTYSLTLPSGVLRGTIETTANSLTLRVTQNDGLFKDCIDLGGSISDTSTGYDLSISGTYTYGVPITVSGAVVTVGAFDQAYRDSKTHSSVYVTHDESCLATITINGTTLSPLNNFYTLGGFCNPMYDLLLNLHRDVDGQQSALSYQTLRLKGLDGNYFIDEDCNTAFFALPKNTEYTYTAEWSNGEITTGTFTSPDGALQMALCIENDGAECTTGEDGNLSGADGSPRFNLAWGGTNVYLELIVTDPFGNIIDLDTRNSPTGGVMDVICDSSCPDGSSRNVLWRNGGPAGVYTYTVISYESSQVVSLKMVARDNGATVSETNSRINPGETLTYRYTKN</sequence>
<dbReference type="PROSITE" id="PS51257">
    <property type="entry name" value="PROKAR_LIPOPROTEIN"/>
    <property type="match status" value="1"/>
</dbReference>